<dbReference type="Gene3D" id="1.10.10.10">
    <property type="entry name" value="Winged helix-like DNA-binding domain superfamily/Winged helix DNA-binding domain"/>
    <property type="match status" value="2"/>
</dbReference>
<dbReference type="PRINTS" id="PR00364">
    <property type="entry name" value="DISEASERSIST"/>
</dbReference>
<proteinExistence type="inferred from homology"/>
<protein>
    <submittedName>
        <fullName evidence="9">Transcriptional regulator AfsR</fullName>
    </submittedName>
</protein>
<keyword evidence="3" id="KW-0805">Transcription regulation</keyword>
<dbReference type="InterPro" id="IPR036388">
    <property type="entry name" value="WH-like_DNA-bd_sf"/>
</dbReference>
<dbReference type="SMART" id="SM00028">
    <property type="entry name" value="TPR"/>
    <property type="match status" value="5"/>
</dbReference>
<evidence type="ECO:0000256" key="4">
    <source>
        <dbReference type="ARBA" id="ARBA00023125"/>
    </source>
</evidence>
<dbReference type="SUPFAM" id="SSF46894">
    <property type="entry name" value="C-terminal effector domain of the bipartite response regulators"/>
    <property type="match status" value="1"/>
</dbReference>
<dbReference type="Gene3D" id="1.25.40.10">
    <property type="entry name" value="Tetratricopeptide repeat domain"/>
    <property type="match status" value="2"/>
</dbReference>
<dbReference type="InterPro" id="IPR051677">
    <property type="entry name" value="AfsR-DnrI-RedD_regulator"/>
</dbReference>
<dbReference type="PROSITE" id="PS51755">
    <property type="entry name" value="OMPR_PHOB"/>
    <property type="match status" value="1"/>
</dbReference>
<evidence type="ECO:0000256" key="1">
    <source>
        <dbReference type="ARBA" id="ARBA00005820"/>
    </source>
</evidence>
<keyword evidence="10" id="KW-1185">Reference proteome</keyword>
<dbReference type="InterPro" id="IPR027417">
    <property type="entry name" value="P-loop_NTPase"/>
</dbReference>
<dbReference type="InterPro" id="IPR019734">
    <property type="entry name" value="TPR_rpt"/>
</dbReference>
<dbReference type="PANTHER" id="PTHR35807:SF1">
    <property type="entry name" value="TRANSCRIPTIONAL REGULATOR REDD"/>
    <property type="match status" value="1"/>
</dbReference>
<comment type="similarity">
    <text evidence="1">Belongs to the AfsR/DnrI/RedD regulatory family.</text>
</comment>
<dbReference type="Pfam" id="PF03704">
    <property type="entry name" value="BTAD"/>
    <property type="match status" value="1"/>
</dbReference>
<dbReference type="Gene3D" id="3.40.50.300">
    <property type="entry name" value="P-loop containing nucleotide triphosphate hydrolases"/>
    <property type="match status" value="1"/>
</dbReference>
<evidence type="ECO:0000256" key="6">
    <source>
        <dbReference type="PROSITE-ProRule" id="PRU00339"/>
    </source>
</evidence>
<dbReference type="Pfam" id="PF13424">
    <property type="entry name" value="TPR_12"/>
    <property type="match status" value="2"/>
</dbReference>
<dbReference type="SUPFAM" id="SSF52540">
    <property type="entry name" value="P-loop containing nucleoside triphosphate hydrolases"/>
    <property type="match status" value="1"/>
</dbReference>
<feature type="domain" description="OmpR/PhoB-type" evidence="8">
    <location>
        <begin position="2"/>
        <end position="105"/>
    </location>
</feature>
<evidence type="ECO:0000313" key="10">
    <source>
        <dbReference type="Proteomes" id="UP001500994"/>
    </source>
</evidence>
<dbReference type="Proteomes" id="UP001500994">
    <property type="component" value="Unassembled WGS sequence"/>
</dbReference>
<dbReference type="InterPro" id="IPR005158">
    <property type="entry name" value="BTAD"/>
</dbReference>
<dbReference type="SMART" id="SM00862">
    <property type="entry name" value="Trans_reg_C"/>
    <property type="match status" value="1"/>
</dbReference>
<keyword evidence="2" id="KW-0902">Two-component regulatory system</keyword>
<dbReference type="InterPro" id="IPR016032">
    <property type="entry name" value="Sig_transdc_resp-reg_C-effctor"/>
</dbReference>
<dbReference type="InterPro" id="IPR001867">
    <property type="entry name" value="OmpR/PhoB-type_DNA-bd"/>
</dbReference>
<sequence length="985" mass="106563">MGEFTGVRQLRLALLGPLQAWRGDVPLALGPVREQALLAALLLRPGTTASRQQLLDGVWGTDQPGTGAKVLPVYVHRLRKCLDDAGAGPAESVIVTDRGGYRFVPRNVWVDAAHVTELAAEATAARDGGDPEAAADAWSRSLALFRGEPLAGIPGPFAQGERLRLTEYRLALVQDKLDCELRLGRQATAVGELFALTEAHPYHEALAALLMRALYVANRQADALDVFAKVRRRLVADQGAEPGAELRQVHEAVLRGDDARLIGTAVRPEPRRPAPAHPVAARRERRVRNELPVGVGDFVGRDRELALLGAPVADEEGVTVRAVDGMAGVGKTALVVRAARAGRERYPDGCLFVDLHGYREDRGASGPQRVLRRLLRAVGADEGEDGEDLDELAASWRTATAALRLLLVLDDASGAEQVRPLLPAGPGSMLLVTSRQRLTGLDVDRRLSLAPLDIDDAMGLLGRIVGGSGTPHEDGAIRRLAGLCDQLPLALRIAGARLQNRPSWALRSLVDRLADDERRLGELAVEDRSVAAAFQLSYDQLPVAAQRAFRALGLSPTVEFDALALAAMLDWTRLVAEHVLTSLVDASLVQQVAADRYRLHDLVAVYARRVAADFPAEVAEVRDGVFRLYVAAARRSSDWGPSAFPTGPTPGSAPFADWEEATNWLDAVGAELVDVVGHAVGVGKLDEACWLTEGLFDYLTRQGRFHECRTALETVLPLVTVVTDRRMAAELRTCLGMLYGLQGRYAQAHPWLTQALEISRGSGDLLEQARALGNLGTFANLQGRVEDSMGHFAEVALIVGELDDAWLTAVVTATVGDMHHQLGEHDRAYECYTEAIVLAERVESPRLLGKTLLRLGILHLDRGRARDAVDALRRAGDLAARLRDVPLYAAVLGRSSIAEACLGNVEQAAELGCLARRVLNGQIDPASEALRTRLVWNDVAAEDLAGSREFFERSVALPDAGANRARVSSFLDGIRRQRDARVTDF</sequence>
<evidence type="ECO:0000259" key="8">
    <source>
        <dbReference type="PROSITE" id="PS51755"/>
    </source>
</evidence>
<organism evidence="9 10">
    <name type="scientific">Streptomyces lunalinharesii</name>
    <dbReference type="NCBI Taxonomy" id="333384"/>
    <lineage>
        <taxon>Bacteria</taxon>
        <taxon>Bacillati</taxon>
        <taxon>Actinomycetota</taxon>
        <taxon>Actinomycetes</taxon>
        <taxon>Kitasatosporales</taxon>
        <taxon>Streptomycetaceae</taxon>
        <taxon>Streptomyces</taxon>
    </lineage>
</organism>
<evidence type="ECO:0000256" key="5">
    <source>
        <dbReference type="ARBA" id="ARBA00023163"/>
    </source>
</evidence>
<feature type="repeat" description="TPR" evidence="6">
    <location>
        <begin position="809"/>
        <end position="842"/>
    </location>
</feature>
<dbReference type="Pfam" id="PF00486">
    <property type="entry name" value="Trans_reg_C"/>
    <property type="match status" value="1"/>
</dbReference>
<evidence type="ECO:0000256" key="7">
    <source>
        <dbReference type="PROSITE-ProRule" id="PRU01091"/>
    </source>
</evidence>
<dbReference type="SUPFAM" id="SSF48452">
    <property type="entry name" value="TPR-like"/>
    <property type="match status" value="2"/>
</dbReference>
<dbReference type="SMART" id="SM01043">
    <property type="entry name" value="BTAD"/>
    <property type="match status" value="1"/>
</dbReference>
<feature type="DNA-binding region" description="OmpR/PhoB-type" evidence="7">
    <location>
        <begin position="2"/>
        <end position="105"/>
    </location>
</feature>
<gene>
    <name evidence="9" type="primary">afsR_3</name>
    <name evidence="9" type="ORF">GCM10009864_41280</name>
</gene>
<accession>A0ABN3S475</accession>
<comment type="caution">
    <text evidence="9">The sequence shown here is derived from an EMBL/GenBank/DDBJ whole genome shotgun (WGS) entry which is preliminary data.</text>
</comment>
<dbReference type="PANTHER" id="PTHR35807">
    <property type="entry name" value="TRANSCRIPTIONAL REGULATOR REDD-RELATED"/>
    <property type="match status" value="1"/>
</dbReference>
<evidence type="ECO:0000256" key="2">
    <source>
        <dbReference type="ARBA" id="ARBA00023012"/>
    </source>
</evidence>
<dbReference type="PROSITE" id="PS50005">
    <property type="entry name" value="TPR"/>
    <property type="match status" value="1"/>
</dbReference>
<evidence type="ECO:0000313" key="9">
    <source>
        <dbReference type="EMBL" id="GAA2667420.1"/>
    </source>
</evidence>
<reference evidence="9 10" key="1">
    <citation type="journal article" date="2019" name="Int. J. Syst. Evol. Microbiol.">
        <title>The Global Catalogue of Microorganisms (GCM) 10K type strain sequencing project: providing services to taxonomists for standard genome sequencing and annotation.</title>
        <authorList>
            <consortium name="The Broad Institute Genomics Platform"/>
            <consortium name="The Broad Institute Genome Sequencing Center for Infectious Disease"/>
            <person name="Wu L."/>
            <person name="Ma J."/>
        </authorList>
    </citation>
    <scope>NUCLEOTIDE SEQUENCE [LARGE SCALE GENOMIC DNA]</scope>
    <source>
        <strain evidence="9 10">JCM 16374</strain>
    </source>
</reference>
<keyword evidence="5" id="KW-0804">Transcription</keyword>
<dbReference type="EMBL" id="BAAARK010000012">
    <property type="protein sequence ID" value="GAA2667420.1"/>
    <property type="molecule type" value="Genomic_DNA"/>
</dbReference>
<name>A0ABN3S475_9ACTN</name>
<evidence type="ECO:0000256" key="3">
    <source>
        <dbReference type="ARBA" id="ARBA00023015"/>
    </source>
</evidence>
<keyword evidence="6" id="KW-0802">TPR repeat</keyword>
<dbReference type="CDD" id="cd15831">
    <property type="entry name" value="BTAD"/>
    <property type="match status" value="1"/>
</dbReference>
<dbReference type="InterPro" id="IPR011990">
    <property type="entry name" value="TPR-like_helical_dom_sf"/>
</dbReference>
<keyword evidence="4 7" id="KW-0238">DNA-binding</keyword>